<proteinExistence type="predicted"/>
<organism evidence="3">
    <name type="scientific">Schistosoma curassoni</name>
    <dbReference type="NCBI Taxonomy" id="6186"/>
    <lineage>
        <taxon>Eukaryota</taxon>
        <taxon>Metazoa</taxon>
        <taxon>Spiralia</taxon>
        <taxon>Lophotrochozoa</taxon>
        <taxon>Platyhelminthes</taxon>
        <taxon>Trematoda</taxon>
        <taxon>Digenea</taxon>
        <taxon>Strigeidida</taxon>
        <taxon>Schistosomatoidea</taxon>
        <taxon>Schistosomatidae</taxon>
        <taxon>Schistosoma</taxon>
    </lineage>
</organism>
<protein>
    <submittedName>
        <fullName evidence="1 3">Uncharacterized protein</fullName>
    </submittedName>
</protein>
<reference evidence="1 2" key="2">
    <citation type="submission" date="2018-11" db="EMBL/GenBank/DDBJ databases">
        <authorList>
            <consortium name="Pathogen Informatics"/>
        </authorList>
    </citation>
    <scope>NUCLEOTIDE SEQUENCE [LARGE SCALE GENOMIC DNA]</scope>
    <source>
        <strain evidence="1">Dakar</strain>
        <strain evidence="2">Dakar, Senegal</strain>
    </source>
</reference>
<sequence>MKTPTSEEKHGIQLTARIQPDYLDFTDDLAILSRTQQQMQEKTTSVAATSAAIGLNIHKMERQDSPIQHSMHQSNHN</sequence>
<keyword evidence="2" id="KW-1185">Reference proteome</keyword>
<reference evidence="3" key="1">
    <citation type="submission" date="2016-06" db="UniProtKB">
        <authorList>
            <consortium name="WormBaseParasite"/>
        </authorList>
    </citation>
    <scope>IDENTIFICATION</scope>
</reference>
<evidence type="ECO:0000313" key="2">
    <source>
        <dbReference type="Proteomes" id="UP000279833"/>
    </source>
</evidence>
<dbReference type="WBParaSite" id="SCUD_0000046601-mRNA-1">
    <property type="protein sequence ID" value="SCUD_0000046601-mRNA-1"/>
    <property type="gene ID" value="SCUD_0000046601"/>
</dbReference>
<name>A0A183JCQ9_9TREM</name>
<dbReference type="EMBL" id="UZAK01000310">
    <property type="protein sequence ID" value="VDO61714.1"/>
    <property type="molecule type" value="Genomic_DNA"/>
</dbReference>
<dbReference type="AlphaFoldDB" id="A0A183JCQ9"/>
<accession>A0A183JCQ9</accession>
<evidence type="ECO:0000313" key="1">
    <source>
        <dbReference type="EMBL" id="VDO61714.1"/>
    </source>
</evidence>
<dbReference type="Proteomes" id="UP000279833">
    <property type="component" value="Unassembled WGS sequence"/>
</dbReference>
<evidence type="ECO:0000313" key="3">
    <source>
        <dbReference type="WBParaSite" id="SCUD_0000046601-mRNA-1"/>
    </source>
</evidence>
<gene>
    <name evidence="1" type="ORF">SCUD_LOCUS467</name>
</gene>